<keyword evidence="3" id="KW-1185">Reference proteome</keyword>
<dbReference type="Proteomes" id="UP000076798">
    <property type="component" value="Unassembled WGS sequence"/>
</dbReference>
<evidence type="ECO:0000313" key="3">
    <source>
        <dbReference type="Proteomes" id="UP000076798"/>
    </source>
</evidence>
<gene>
    <name evidence="2" type="ORF">SISSUDRAFT_435244</name>
</gene>
<protein>
    <recommendedName>
        <fullName evidence="4">F-box domain-containing protein</fullName>
    </recommendedName>
</protein>
<evidence type="ECO:0000313" key="2">
    <source>
        <dbReference type="EMBL" id="KZT33193.1"/>
    </source>
</evidence>
<evidence type="ECO:0008006" key="4">
    <source>
        <dbReference type="Google" id="ProtNLM"/>
    </source>
</evidence>
<sequence length="98" mass="11509">MAHKLISSFDNLMNQFQQQMRDGPLPDVEDEQCLLNSLEQRISQFQSSIKRQRNARTPLGRLPDELILKVFRHCVEGLAEEEFTRKGPLRFWAPLIRT</sequence>
<dbReference type="OrthoDB" id="3365698at2759"/>
<name>A0A165YFN1_9AGAM</name>
<organism evidence="2 3">
    <name type="scientific">Sistotremastrum suecicum HHB10207 ss-3</name>
    <dbReference type="NCBI Taxonomy" id="1314776"/>
    <lineage>
        <taxon>Eukaryota</taxon>
        <taxon>Fungi</taxon>
        <taxon>Dikarya</taxon>
        <taxon>Basidiomycota</taxon>
        <taxon>Agaricomycotina</taxon>
        <taxon>Agaricomycetes</taxon>
        <taxon>Sistotremastrales</taxon>
        <taxon>Sistotremastraceae</taxon>
        <taxon>Sistotremastrum</taxon>
    </lineage>
</organism>
<proteinExistence type="predicted"/>
<dbReference type="AlphaFoldDB" id="A0A165YFN1"/>
<keyword evidence="1" id="KW-0175">Coiled coil</keyword>
<feature type="coiled-coil region" evidence="1">
    <location>
        <begin position="28"/>
        <end position="55"/>
    </location>
</feature>
<accession>A0A165YFN1</accession>
<dbReference type="EMBL" id="KV428259">
    <property type="protein sequence ID" value="KZT33193.1"/>
    <property type="molecule type" value="Genomic_DNA"/>
</dbReference>
<reference evidence="2 3" key="1">
    <citation type="journal article" date="2016" name="Mol. Biol. Evol.">
        <title>Comparative Genomics of Early-Diverging Mushroom-Forming Fungi Provides Insights into the Origins of Lignocellulose Decay Capabilities.</title>
        <authorList>
            <person name="Nagy L.G."/>
            <person name="Riley R."/>
            <person name="Tritt A."/>
            <person name="Adam C."/>
            <person name="Daum C."/>
            <person name="Floudas D."/>
            <person name="Sun H."/>
            <person name="Yadav J.S."/>
            <person name="Pangilinan J."/>
            <person name="Larsson K.H."/>
            <person name="Matsuura K."/>
            <person name="Barry K."/>
            <person name="Labutti K."/>
            <person name="Kuo R."/>
            <person name="Ohm R.A."/>
            <person name="Bhattacharya S.S."/>
            <person name="Shirouzu T."/>
            <person name="Yoshinaga Y."/>
            <person name="Martin F.M."/>
            <person name="Grigoriev I.V."/>
            <person name="Hibbett D.S."/>
        </authorList>
    </citation>
    <scope>NUCLEOTIDE SEQUENCE [LARGE SCALE GENOMIC DNA]</scope>
    <source>
        <strain evidence="2 3">HHB10207 ss-3</strain>
    </source>
</reference>
<evidence type="ECO:0000256" key="1">
    <source>
        <dbReference type="SAM" id="Coils"/>
    </source>
</evidence>